<evidence type="ECO:0000313" key="6">
    <source>
        <dbReference type="Proteomes" id="UP000095455"/>
    </source>
</evidence>
<comment type="caution">
    <text evidence="2">The sequence shown here is derived from an EMBL/GenBank/DDBJ whole genome shotgun (WGS) entry which is preliminary data.</text>
</comment>
<dbReference type="EMBL" id="WKMC01000001">
    <property type="protein sequence ID" value="MRZ49004.1"/>
    <property type="molecule type" value="Genomic_DNA"/>
</dbReference>
<evidence type="ECO:0000313" key="2">
    <source>
        <dbReference type="EMBL" id="CUP12696.1"/>
    </source>
</evidence>
<sequence length="306" mass="34038">MKRVLFTLVACLVGISSLMAQSFSLPGYLFGRCPDYSITYDKNDAQEQKDVYICDGNKSVVRIDSYKWNSSSSDWVYDGKTVMENDNQGRTLVAISYSAADVAGEKTEYTYTGNGYEKFSVTSSSFEGGAWKAEAKVDIEATFNKDKYPVSILMTGTAEGETFKMKMEWSYDKNVTKTSSSIDFGGSWMLMSESKTEIVDAGNPMISKNYQKMYFPAETSWEYSGKTHDYFNGTTSIAPVVEENELKLHIYGDVLEVQGTESGISIYAITGGKMAESKSNRIDISRLPAGIYLLNTARGSIKFIHK</sequence>
<evidence type="ECO:0000256" key="1">
    <source>
        <dbReference type="SAM" id="SignalP"/>
    </source>
</evidence>
<proteinExistence type="predicted"/>
<keyword evidence="1" id="KW-0732">Signal</keyword>
<dbReference type="Proteomes" id="UP000441358">
    <property type="component" value="Unassembled WGS sequence"/>
</dbReference>
<dbReference type="DNASU" id="5306166"/>
<evidence type="ECO:0008006" key="9">
    <source>
        <dbReference type="Google" id="ProtNLM"/>
    </source>
</evidence>
<dbReference type="EMBL" id="JAQMPJ010000001">
    <property type="protein sequence ID" value="MDB9003707.1"/>
    <property type="molecule type" value="Genomic_DNA"/>
</dbReference>
<name>A0A174KQH0_PARDI</name>
<gene>
    <name evidence="2" type="ORF">ERS852380_03976</name>
    <name evidence="4" type="ORF">GKD66_01855</name>
    <name evidence="5" type="ORF">GKD70_06045</name>
    <name evidence="3" type="ORF">PN599_01655</name>
</gene>
<evidence type="ECO:0000313" key="8">
    <source>
        <dbReference type="Proteomes" id="UP000441609"/>
    </source>
</evidence>
<evidence type="ECO:0000313" key="7">
    <source>
        <dbReference type="Proteomes" id="UP000441358"/>
    </source>
</evidence>
<evidence type="ECO:0000313" key="4">
    <source>
        <dbReference type="EMBL" id="MRZ49004.1"/>
    </source>
</evidence>
<dbReference type="Proteomes" id="UP000441609">
    <property type="component" value="Unassembled WGS sequence"/>
</dbReference>
<dbReference type="EMBL" id="WKMO01000004">
    <property type="protein sequence ID" value="MSB72857.1"/>
    <property type="molecule type" value="Genomic_DNA"/>
</dbReference>
<feature type="chain" id="PRO_5043136583" description="T9SS type A sorting domain-containing protein" evidence="1">
    <location>
        <begin position="21"/>
        <end position="306"/>
    </location>
</feature>
<dbReference type="Proteomes" id="UP001210126">
    <property type="component" value="Unassembled WGS sequence"/>
</dbReference>
<reference evidence="2 6" key="1">
    <citation type="submission" date="2015-09" db="EMBL/GenBank/DDBJ databases">
        <authorList>
            <consortium name="Pathogen Informatics"/>
        </authorList>
    </citation>
    <scope>NUCLEOTIDE SEQUENCE [LARGE SCALE GENOMIC DNA]</scope>
    <source>
        <strain evidence="2 6">2789STDY5608822</strain>
    </source>
</reference>
<dbReference type="Proteomes" id="UP000095455">
    <property type="component" value="Unassembled WGS sequence"/>
</dbReference>
<evidence type="ECO:0000313" key="5">
    <source>
        <dbReference type="EMBL" id="MSB72857.1"/>
    </source>
</evidence>
<dbReference type="EMBL" id="CYYK01000018">
    <property type="protein sequence ID" value="CUP12696.1"/>
    <property type="molecule type" value="Genomic_DNA"/>
</dbReference>
<feature type="signal peptide" evidence="1">
    <location>
        <begin position="1"/>
        <end position="20"/>
    </location>
</feature>
<dbReference type="AlphaFoldDB" id="A0A174KQH0"/>
<protein>
    <recommendedName>
        <fullName evidence="9">T9SS type A sorting domain-containing protein</fullName>
    </recommendedName>
</protein>
<reference evidence="3" key="3">
    <citation type="submission" date="2023-01" db="EMBL/GenBank/DDBJ databases">
        <title>Human gut microbiome strain richness.</title>
        <authorList>
            <person name="Chen-Liaw A."/>
        </authorList>
    </citation>
    <scope>NUCLEOTIDE SEQUENCE</scope>
    <source>
        <strain evidence="3">RTP21484st1_E5_RTP21484_190118</strain>
    </source>
</reference>
<accession>A0A174KQH0</accession>
<dbReference type="OrthoDB" id="9342482at2"/>
<dbReference type="RefSeq" id="WP_005857106.1">
    <property type="nucleotide sequence ID" value="NZ_BQOC01000001.1"/>
</dbReference>
<evidence type="ECO:0000313" key="3">
    <source>
        <dbReference type="EMBL" id="MDB9003707.1"/>
    </source>
</evidence>
<reference evidence="7 8" key="2">
    <citation type="journal article" date="2019" name="Nat. Med.">
        <title>A library of human gut bacterial isolates paired with longitudinal multiomics data enables mechanistic microbiome research.</title>
        <authorList>
            <person name="Poyet M."/>
            <person name="Groussin M."/>
            <person name="Gibbons S.M."/>
            <person name="Avila-Pacheco J."/>
            <person name="Jiang X."/>
            <person name="Kearney S.M."/>
            <person name="Perrotta A.R."/>
            <person name="Berdy B."/>
            <person name="Zhao S."/>
            <person name="Lieberman T.D."/>
            <person name="Swanson P.K."/>
            <person name="Smith M."/>
            <person name="Roesemann S."/>
            <person name="Alexander J.E."/>
            <person name="Rich S.A."/>
            <person name="Livny J."/>
            <person name="Vlamakis H."/>
            <person name="Clish C."/>
            <person name="Bullock K."/>
            <person name="Deik A."/>
            <person name="Scott J."/>
            <person name="Pierce K.A."/>
            <person name="Xavier R.J."/>
            <person name="Alm E.J."/>
        </authorList>
    </citation>
    <scope>NUCLEOTIDE SEQUENCE [LARGE SCALE GENOMIC DNA]</scope>
    <source>
        <strain evidence="5 8">BIOML-A20</strain>
        <strain evidence="4 7">BIOML-A32</strain>
    </source>
</reference>
<organism evidence="2 6">
    <name type="scientific">Parabacteroides distasonis</name>
    <dbReference type="NCBI Taxonomy" id="823"/>
    <lineage>
        <taxon>Bacteria</taxon>
        <taxon>Pseudomonadati</taxon>
        <taxon>Bacteroidota</taxon>
        <taxon>Bacteroidia</taxon>
        <taxon>Bacteroidales</taxon>
        <taxon>Tannerellaceae</taxon>
        <taxon>Parabacteroides</taxon>
    </lineage>
</organism>